<keyword evidence="10" id="KW-0862">Zinc</keyword>
<dbReference type="Pfam" id="PF01477">
    <property type="entry name" value="PLAT"/>
    <property type="match status" value="1"/>
</dbReference>
<keyword evidence="4" id="KW-0964">Secreted</keyword>
<dbReference type="InterPro" id="IPR029002">
    <property type="entry name" value="PLPC/GPLD1"/>
</dbReference>
<dbReference type="SUPFAM" id="SSF48537">
    <property type="entry name" value="Phospholipase C/P1 nuclease"/>
    <property type="match status" value="1"/>
</dbReference>
<evidence type="ECO:0000256" key="11">
    <source>
        <dbReference type="ARBA" id="ARBA00022837"/>
    </source>
</evidence>
<dbReference type="PROSITE" id="PS51346">
    <property type="entry name" value="PROKAR_ZN_DEPEND_PLPC_2"/>
    <property type="match status" value="1"/>
</dbReference>
<evidence type="ECO:0000256" key="15">
    <source>
        <dbReference type="ARBA" id="ARBA00047492"/>
    </source>
</evidence>
<dbReference type="GO" id="GO:0090729">
    <property type="term" value="F:toxin activity"/>
    <property type="evidence" value="ECO:0007669"/>
    <property type="project" value="UniProtKB-KW"/>
</dbReference>
<gene>
    <name evidence="19" type="ORF">SAMN04515677_105329</name>
</gene>
<evidence type="ECO:0000256" key="14">
    <source>
        <dbReference type="ARBA" id="ARBA00031285"/>
    </source>
</evidence>
<dbReference type="Gene3D" id="2.60.60.20">
    <property type="entry name" value="PLAT/LH2 domain"/>
    <property type="match status" value="1"/>
</dbReference>
<protein>
    <recommendedName>
        <fullName evidence="3">Phospholipase C</fullName>
        <ecNumber evidence="2">3.1.4.3</ecNumber>
    </recommendedName>
    <alternativeName>
        <fullName evidence="14">Phosphatidylcholine cholinephosphohydrolase</fullName>
    </alternativeName>
</protein>
<dbReference type="Gene3D" id="1.10.575.10">
    <property type="entry name" value="P1 Nuclease"/>
    <property type="match status" value="1"/>
</dbReference>
<evidence type="ECO:0000256" key="13">
    <source>
        <dbReference type="ARBA" id="ARBA00023026"/>
    </source>
</evidence>
<dbReference type="STRING" id="1121325.SAMN04515677_105329"/>
<evidence type="ECO:0000256" key="6">
    <source>
        <dbReference type="ARBA" id="ARBA00022723"/>
    </source>
</evidence>
<dbReference type="RefSeq" id="WP_092726442.1">
    <property type="nucleotide sequence ID" value="NZ_FNGW01000005.1"/>
</dbReference>
<dbReference type="CDD" id="cd11009">
    <property type="entry name" value="Zn_dep_PLPC"/>
    <property type="match status" value="1"/>
</dbReference>
<evidence type="ECO:0000256" key="1">
    <source>
        <dbReference type="ARBA" id="ARBA00001913"/>
    </source>
</evidence>
<dbReference type="EC" id="3.1.4.3" evidence="2"/>
<organism evidence="19 20">
    <name type="scientific">Romboutsia lituseburensis DSM 797</name>
    <dbReference type="NCBI Taxonomy" id="1121325"/>
    <lineage>
        <taxon>Bacteria</taxon>
        <taxon>Bacillati</taxon>
        <taxon>Bacillota</taxon>
        <taxon>Clostridia</taxon>
        <taxon>Peptostreptococcales</taxon>
        <taxon>Peptostreptococcaceae</taxon>
        <taxon>Romboutsia</taxon>
    </lineage>
</organism>
<dbReference type="GO" id="GO:0031640">
    <property type="term" value="P:killing of cells of another organism"/>
    <property type="evidence" value="ECO:0007669"/>
    <property type="project" value="UniProtKB-KW"/>
</dbReference>
<dbReference type="PROSITE" id="PS00384">
    <property type="entry name" value="PROKAR_ZN_DEPEND_PLPC_1"/>
    <property type="match status" value="1"/>
</dbReference>
<evidence type="ECO:0000256" key="3">
    <source>
        <dbReference type="ARBA" id="ARBA00018391"/>
    </source>
</evidence>
<comment type="catalytic activity">
    <reaction evidence="15">
        <text>a 1,2-diacyl-sn-glycero-3-phosphocholine + H2O = phosphocholine + a 1,2-diacyl-sn-glycerol + H(+)</text>
        <dbReference type="Rhea" id="RHEA:10604"/>
        <dbReference type="ChEBI" id="CHEBI:15377"/>
        <dbReference type="ChEBI" id="CHEBI:15378"/>
        <dbReference type="ChEBI" id="CHEBI:17815"/>
        <dbReference type="ChEBI" id="CHEBI:57643"/>
        <dbReference type="ChEBI" id="CHEBI:295975"/>
        <dbReference type="EC" id="3.1.4.3"/>
    </reaction>
</comment>
<dbReference type="PROSITE" id="PS50095">
    <property type="entry name" value="PLAT"/>
    <property type="match status" value="1"/>
</dbReference>
<evidence type="ECO:0000256" key="9">
    <source>
        <dbReference type="ARBA" id="ARBA00022801"/>
    </source>
</evidence>
<dbReference type="InterPro" id="IPR001531">
    <property type="entry name" value="Zn_PLipaseC"/>
</dbReference>
<dbReference type="GO" id="GO:0034480">
    <property type="term" value="F:phosphatidylcholine phospholipase C activity"/>
    <property type="evidence" value="ECO:0007669"/>
    <property type="project" value="UniProtKB-EC"/>
</dbReference>
<dbReference type="SMART" id="SM00770">
    <property type="entry name" value="Zn_dep_PLPC"/>
    <property type="match status" value="1"/>
</dbReference>
<dbReference type="GO" id="GO:0008270">
    <property type="term" value="F:zinc ion binding"/>
    <property type="evidence" value="ECO:0007669"/>
    <property type="project" value="InterPro"/>
</dbReference>
<evidence type="ECO:0000259" key="17">
    <source>
        <dbReference type="PROSITE" id="PS50095"/>
    </source>
</evidence>
<name>A0A1G9QT01_9FIRM</name>
<evidence type="ECO:0000313" key="19">
    <source>
        <dbReference type="EMBL" id="SDM13415.1"/>
    </source>
</evidence>
<keyword evidence="8" id="KW-0354">Hemolysis</keyword>
<evidence type="ECO:0000256" key="7">
    <source>
        <dbReference type="ARBA" id="ARBA00022729"/>
    </source>
</evidence>
<keyword evidence="12" id="KW-0204">Cytolysis</keyword>
<dbReference type="AlphaFoldDB" id="A0A1G9QT01"/>
<accession>A0A1G9QT01</accession>
<feature type="chain" id="PRO_5011632697" description="Phospholipase C" evidence="16">
    <location>
        <begin position="29"/>
        <end position="400"/>
    </location>
</feature>
<evidence type="ECO:0000256" key="16">
    <source>
        <dbReference type="SAM" id="SignalP"/>
    </source>
</evidence>
<dbReference type="Pfam" id="PF00882">
    <property type="entry name" value="Zn_dep_PLPC"/>
    <property type="match status" value="1"/>
</dbReference>
<keyword evidence="7 16" id="KW-0732">Signal</keyword>
<keyword evidence="9" id="KW-0378">Hydrolase</keyword>
<evidence type="ECO:0000256" key="4">
    <source>
        <dbReference type="ARBA" id="ARBA00022525"/>
    </source>
</evidence>
<evidence type="ECO:0000256" key="12">
    <source>
        <dbReference type="ARBA" id="ARBA00022852"/>
    </source>
</evidence>
<dbReference type="InterPro" id="IPR036392">
    <property type="entry name" value="PLAT/LH2_dom_sf"/>
</dbReference>
<dbReference type="PRINTS" id="PR00479">
    <property type="entry name" value="PRPHPHLPASEC"/>
</dbReference>
<dbReference type="SUPFAM" id="SSF49723">
    <property type="entry name" value="Lipase/lipooxygenase domain (PLAT/LH2 domain)"/>
    <property type="match status" value="1"/>
</dbReference>
<keyword evidence="5" id="KW-0800">Toxin</keyword>
<feature type="signal peptide" evidence="16">
    <location>
        <begin position="1"/>
        <end position="28"/>
    </location>
</feature>
<keyword evidence="11" id="KW-0106">Calcium</keyword>
<feature type="domain" description="Zn-dependent PLC" evidence="18">
    <location>
        <begin position="26"/>
        <end position="278"/>
    </location>
</feature>
<feature type="domain" description="PLAT" evidence="17">
    <location>
        <begin position="285"/>
        <end position="400"/>
    </location>
</feature>
<proteinExistence type="predicted"/>
<evidence type="ECO:0000259" key="18">
    <source>
        <dbReference type="PROSITE" id="PS51346"/>
    </source>
</evidence>
<dbReference type="InterPro" id="IPR008947">
    <property type="entry name" value="PLipase_C/P1_nuclease_dom_sf"/>
</dbReference>
<evidence type="ECO:0000256" key="8">
    <source>
        <dbReference type="ARBA" id="ARBA00022735"/>
    </source>
</evidence>
<keyword evidence="20" id="KW-1185">Reference proteome</keyword>
<evidence type="ECO:0000256" key="2">
    <source>
        <dbReference type="ARBA" id="ARBA00012018"/>
    </source>
</evidence>
<evidence type="ECO:0000313" key="20">
    <source>
        <dbReference type="Proteomes" id="UP000199068"/>
    </source>
</evidence>
<sequence length="400" mass="45697">MNKKAIQKLASMATCAIIFISLGNTSYAWDGKADGTGTHALIAEQALKMINNDLNKSDQEKIGTNLDIMNNLVKDLKRGSTYPDYNPNAYDLYQDHFWDPDTNNNFTIDNSWYASYAIYDTAETQVRKFVALAKHQWDKGNHQQAIFLLGQGLHYLGDLNNPYHASNQTAVDTPGHVKYETYVEERKENYAVNSMNYTTDQGIYEDALKNTDINDWMTKNSTAYAKVAKDLYYSHSTMKHSYDDWEYSAIEAMKNSQECTAKLLYRFLNEVSGTVQNTSDMNSLDEFNVVIKTANEKYAGTDDYIYFGIETKDGKTHEWELNNPGNDFEQGQEDNYIIKVKDGSKISLNNINRCWIRKAKLGVGDDFKPESINVIAKSNVIFEKEINKNLVGNETYYLDK</sequence>
<reference evidence="19 20" key="1">
    <citation type="submission" date="2016-10" db="EMBL/GenBank/DDBJ databases">
        <authorList>
            <person name="de Groot N.N."/>
        </authorList>
    </citation>
    <scope>NUCLEOTIDE SEQUENCE [LARGE SCALE GENOMIC DNA]</scope>
    <source>
        <strain evidence="19 20">DSM 797</strain>
    </source>
</reference>
<dbReference type="InterPro" id="IPR001024">
    <property type="entry name" value="PLAT/LH2_dom"/>
</dbReference>
<keyword evidence="6" id="KW-0479">Metal-binding</keyword>
<evidence type="ECO:0000256" key="10">
    <source>
        <dbReference type="ARBA" id="ARBA00022833"/>
    </source>
</evidence>
<keyword evidence="13" id="KW-0843">Virulence</keyword>
<dbReference type="Proteomes" id="UP000199068">
    <property type="component" value="Unassembled WGS sequence"/>
</dbReference>
<evidence type="ECO:0000256" key="5">
    <source>
        <dbReference type="ARBA" id="ARBA00022656"/>
    </source>
</evidence>
<dbReference type="EMBL" id="FNGW01000005">
    <property type="protein sequence ID" value="SDM13415.1"/>
    <property type="molecule type" value="Genomic_DNA"/>
</dbReference>
<comment type="cofactor">
    <cofactor evidence="1">
        <name>Ca(2+)</name>
        <dbReference type="ChEBI" id="CHEBI:29108"/>
    </cofactor>
</comment>